<proteinExistence type="inferred from homology"/>
<dbReference type="PANTHER" id="PTHR11590:SF80">
    <property type="entry name" value="TRANSGLUTAMINASE 5,-LIKE"/>
    <property type="match status" value="1"/>
</dbReference>
<dbReference type="PANTHER" id="PTHR11590">
    <property type="entry name" value="PROTEIN-GLUTAMINE GAMMA-GLUTAMYLTRANSFERASE"/>
    <property type="match status" value="1"/>
</dbReference>
<comment type="cofactor">
    <cofactor evidence="1">
        <name>Ca(2+)</name>
        <dbReference type="ChEBI" id="CHEBI:29108"/>
    </cofactor>
</comment>
<evidence type="ECO:0000256" key="8">
    <source>
        <dbReference type="PIRSR" id="PIRSR000459-1"/>
    </source>
</evidence>
<evidence type="ECO:0000256" key="7">
    <source>
        <dbReference type="ARBA" id="ARBA00024222"/>
    </source>
</evidence>
<dbReference type="InterPro" id="IPR013783">
    <property type="entry name" value="Ig-like_fold"/>
</dbReference>
<dbReference type="SMART" id="SM00460">
    <property type="entry name" value="TGc"/>
    <property type="match status" value="1"/>
</dbReference>
<dbReference type="Pfam" id="PF00868">
    <property type="entry name" value="Transglut_N"/>
    <property type="match status" value="1"/>
</dbReference>
<dbReference type="InterPro" id="IPR001102">
    <property type="entry name" value="Transglutaminase_N"/>
</dbReference>
<dbReference type="SUPFAM" id="SSF49309">
    <property type="entry name" value="Transglutaminase, two C-terminal domains"/>
    <property type="match status" value="1"/>
</dbReference>
<dbReference type="GO" id="GO:0007399">
    <property type="term" value="P:nervous system development"/>
    <property type="evidence" value="ECO:0007669"/>
    <property type="project" value="UniProtKB-ARBA"/>
</dbReference>
<dbReference type="SUPFAM" id="SSF54001">
    <property type="entry name" value="Cysteine proteinases"/>
    <property type="match status" value="1"/>
</dbReference>
<evidence type="ECO:0000256" key="4">
    <source>
        <dbReference type="ARBA" id="ARBA00022723"/>
    </source>
</evidence>
<comment type="caution">
    <text evidence="10">The sequence shown here is derived from an EMBL/GenBank/DDBJ whole genome shotgun (WGS) entry which is preliminary data.</text>
</comment>
<dbReference type="Proteomes" id="UP000034805">
    <property type="component" value="Unassembled WGS sequence"/>
</dbReference>
<sequence length="622" mass="70320">MKLKCVSWQLSENQKEHESEGLSSKHLVVRRGRPFKITLFFKDEPFSPLMDSLVFSAQLASAVIQTDFSPPFFPFRHVSAFKWGGQILSENSWSQSLRVLIFTPPNAPLGLYNLQLHIKSQAQQHSYALGNLILLFNPWCSTDEVHLSHADQREEYVKNDSGILFMGTPDNLLPRTWEFGQYEEGILETCLKILDMSPQHSKNSQKDNLCRSNAVYLSRVVCAMINCEDDRGVLKGNWSGDFSRGVSPSQWTGSADILKCWERSQCRPVLYGQCWVFAAVMCTVMRALGIPSRVVTNFNSAHDTNGNLIIEEFYSETGEKLQLSKESIWNYHVWLECWMSRPDIGSEFSGWQVLDPTPQEKSGGIFCCGPCPVKAIREKRVDLFYDVPFVYAEVNASVYTAIVKNNQVVHQSLDANRVGSLVCTKGVNSYLAQDLTAYYKNPHKTPRRNSSLHEEARSMSVSLQLDKVPVAGQSISFSVTVVNNCGTSRRLKEHINAQMKEYSHNLLETFWEASNMIKLGPYEALTIEHWIDPSQYEQVLRDDGLVNLAVVIKDEVTLERKLASEEFNITMPWISIQVEDESNIVVNKAHSAILVFHNPFWVPIDGVLTVCGSGLIQGKVQS</sequence>
<dbReference type="InterPro" id="IPR002931">
    <property type="entry name" value="Transglutaminase-like"/>
</dbReference>
<dbReference type="InterPro" id="IPR050779">
    <property type="entry name" value="Transglutaminase"/>
</dbReference>
<evidence type="ECO:0000256" key="6">
    <source>
        <dbReference type="ARBA" id="ARBA00023315"/>
    </source>
</evidence>
<dbReference type="FunFam" id="3.90.260.10:FF:000001">
    <property type="entry name" value="Protein-glutamine gamma-glutamyltransferase 2"/>
    <property type="match status" value="1"/>
</dbReference>
<evidence type="ECO:0000256" key="5">
    <source>
        <dbReference type="ARBA" id="ARBA00022837"/>
    </source>
</evidence>
<keyword evidence="5" id="KW-0106">Calcium</keyword>
<dbReference type="AlphaFoldDB" id="A0A0P7X2V5"/>
<feature type="domain" description="Transglutaminase-like" evidence="9">
    <location>
        <begin position="266"/>
        <end position="358"/>
    </location>
</feature>
<keyword evidence="6" id="KW-0012">Acyltransferase</keyword>
<dbReference type="InterPro" id="IPR036985">
    <property type="entry name" value="Transglutaminase-like_sf"/>
</dbReference>
<dbReference type="GO" id="GO:0046872">
    <property type="term" value="F:metal ion binding"/>
    <property type="evidence" value="ECO:0007669"/>
    <property type="project" value="UniProtKB-KW"/>
</dbReference>
<gene>
    <name evidence="10" type="ORF">Z043_110262</name>
</gene>
<feature type="active site" evidence="8">
    <location>
        <position position="355"/>
    </location>
</feature>
<dbReference type="GO" id="GO:0003810">
    <property type="term" value="F:protein-glutamine gamma-glutamyltransferase activity"/>
    <property type="evidence" value="ECO:0007669"/>
    <property type="project" value="UniProtKB-EC"/>
</dbReference>
<feature type="active site" evidence="8">
    <location>
        <position position="332"/>
    </location>
</feature>
<keyword evidence="4" id="KW-0479">Metal-binding</keyword>
<evidence type="ECO:0000256" key="3">
    <source>
        <dbReference type="ARBA" id="ARBA00022679"/>
    </source>
</evidence>
<feature type="active site" evidence="8">
    <location>
        <position position="274"/>
    </location>
</feature>
<feature type="non-terminal residue" evidence="10">
    <location>
        <position position="622"/>
    </location>
</feature>
<evidence type="ECO:0000259" key="9">
    <source>
        <dbReference type="SMART" id="SM00460"/>
    </source>
</evidence>
<protein>
    <recommendedName>
        <fullName evidence="7">protein-glutamine gamma-glutamyltransferase</fullName>
        <ecNumber evidence="7">2.3.2.13</ecNumber>
    </recommendedName>
</protein>
<dbReference type="InterPro" id="IPR013808">
    <property type="entry name" value="Transglutaminase_AS"/>
</dbReference>
<evidence type="ECO:0000256" key="1">
    <source>
        <dbReference type="ARBA" id="ARBA00001913"/>
    </source>
</evidence>
<dbReference type="PIRSF" id="PIRSF000459">
    <property type="entry name" value="TGM_EBP42"/>
    <property type="match status" value="1"/>
</dbReference>
<keyword evidence="3" id="KW-0808">Transferase</keyword>
<dbReference type="InterPro" id="IPR038765">
    <property type="entry name" value="Papain-like_cys_pep_sf"/>
</dbReference>
<organism evidence="10 11">
    <name type="scientific">Scleropages formosus</name>
    <name type="common">Asian bonytongue</name>
    <name type="synonym">Osteoglossum formosum</name>
    <dbReference type="NCBI Taxonomy" id="113540"/>
    <lineage>
        <taxon>Eukaryota</taxon>
        <taxon>Metazoa</taxon>
        <taxon>Chordata</taxon>
        <taxon>Craniata</taxon>
        <taxon>Vertebrata</taxon>
        <taxon>Euteleostomi</taxon>
        <taxon>Actinopterygii</taxon>
        <taxon>Neopterygii</taxon>
        <taxon>Teleostei</taxon>
        <taxon>Osteoglossocephala</taxon>
        <taxon>Osteoglossomorpha</taxon>
        <taxon>Osteoglossiformes</taxon>
        <taxon>Osteoglossidae</taxon>
        <taxon>Scleropages</taxon>
    </lineage>
</organism>
<dbReference type="PROSITE" id="PS00547">
    <property type="entry name" value="TRANSGLUTAMINASES"/>
    <property type="match status" value="1"/>
</dbReference>
<evidence type="ECO:0000256" key="2">
    <source>
        <dbReference type="ARBA" id="ARBA00005968"/>
    </source>
</evidence>
<dbReference type="GO" id="GO:0005739">
    <property type="term" value="C:mitochondrion"/>
    <property type="evidence" value="ECO:0007669"/>
    <property type="project" value="TreeGrafter"/>
</dbReference>
<comment type="similarity">
    <text evidence="2">Belongs to the transglutaminase superfamily. Transglutaminase family.</text>
</comment>
<dbReference type="Pfam" id="PF01841">
    <property type="entry name" value="Transglut_core"/>
    <property type="match status" value="1"/>
</dbReference>
<dbReference type="STRING" id="113540.ENSSFOP00015031102"/>
<dbReference type="InterPro" id="IPR014756">
    <property type="entry name" value="Ig_E-set"/>
</dbReference>
<dbReference type="EMBL" id="JARO02003256">
    <property type="protein sequence ID" value="KPP70874.1"/>
    <property type="molecule type" value="Genomic_DNA"/>
</dbReference>
<dbReference type="Gene3D" id="2.60.40.10">
    <property type="entry name" value="Immunoglobulins"/>
    <property type="match status" value="2"/>
</dbReference>
<evidence type="ECO:0000313" key="11">
    <source>
        <dbReference type="Proteomes" id="UP000034805"/>
    </source>
</evidence>
<dbReference type="SUPFAM" id="SSF81296">
    <property type="entry name" value="E set domains"/>
    <property type="match status" value="1"/>
</dbReference>
<evidence type="ECO:0000313" key="10">
    <source>
        <dbReference type="EMBL" id="KPP70874.1"/>
    </source>
</evidence>
<name>A0A0P7X2V5_SCLFO</name>
<dbReference type="EC" id="2.3.2.13" evidence="7"/>
<accession>A0A0P7X2V5</accession>
<dbReference type="InterPro" id="IPR023608">
    <property type="entry name" value="Transglutaminase_animal"/>
</dbReference>
<dbReference type="Gene3D" id="3.90.260.10">
    <property type="entry name" value="Transglutaminase-like"/>
    <property type="match status" value="1"/>
</dbReference>
<dbReference type="InterPro" id="IPR036238">
    <property type="entry name" value="Transglutaminase_C_sf"/>
</dbReference>
<reference evidence="10 11" key="1">
    <citation type="submission" date="2015-08" db="EMBL/GenBank/DDBJ databases">
        <title>The genome of the Asian arowana (Scleropages formosus).</title>
        <authorList>
            <person name="Tan M.H."/>
            <person name="Gan H.M."/>
            <person name="Croft L.J."/>
            <person name="Austin C.M."/>
        </authorList>
    </citation>
    <scope>NUCLEOTIDE SEQUENCE [LARGE SCALE GENOMIC DNA]</scope>
    <source>
        <strain evidence="10">Aro1</strain>
    </source>
</reference>